<dbReference type="GO" id="GO:0003677">
    <property type="term" value="F:DNA binding"/>
    <property type="evidence" value="ECO:0007669"/>
    <property type="project" value="UniProtKB-KW"/>
</dbReference>
<accession>A0AA35TQ68</accession>
<keyword evidence="4" id="KW-0347">Helicase</keyword>
<gene>
    <name evidence="4" type="ORF">GBAR_LOCUS28535</name>
</gene>
<proteinExistence type="predicted"/>
<keyword evidence="4" id="KW-0547">Nucleotide-binding</keyword>
<evidence type="ECO:0000256" key="2">
    <source>
        <dbReference type="ARBA" id="ARBA00023125"/>
    </source>
</evidence>
<keyword evidence="4" id="KW-0067">ATP-binding</keyword>
<protein>
    <submittedName>
        <fullName evidence="4">Replicative DNA helicase</fullName>
    </submittedName>
</protein>
<organism evidence="4 5">
    <name type="scientific">Geodia barretti</name>
    <name type="common">Barrett's horny sponge</name>
    <dbReference type="NCBI Taxonomy" id="519541"/>
    <lineage>
        <taxon>Eukaryota</taxon>
        <taxon>Metazoa</taxon>
        <taxon>Porifera</taxon>
        <taxon>Demospongiae</taxon>
        <taxon>Heteroscleromorpha</taxon>
        <taxon>Tetractinellida</taxon>
        <taxon>Astrophorina</taxon>
        <taxon>Geodiidae</taxon>
        <taxon>Geodia</taxon>
    </lineage>
</organism>
<dbReference type="GO" id="GO:0005524">
    <property type="term" value="F:ATP binding"/>
    <property type="evidence" value="ECO:0007669"/>
    <property type="project" value="InterPro"/>
</dbReference>
<sequence length="120" mass="13751">MKPDDFYRERNRWCYEACLELLNRSEAINQVTVAHELDTMNVLEEVGGSSYLNQVVAVVPTSVHIEYYGRIVHRTATMRRLITVASDIAEIGFKDDPDVDSFAGRSRRPVVRHSFRSPHA</sequence>
<dbReference type="Pfam" id="PF00772">
    <property type="entry name" value="DnaB"/>
    <property type="match status" value="1"/>
</dbReference>
<dbReference type="SUPFAM" id="SSF48024">
    <property type="entry name" value="N-terminal domain of DnaB helicase"/>
    <property type="match status" value="1"/>
</dbReference>
<keyword evidence="1" id="KW-0235">DNA replication</keyword>
<comment type="caution">
    <text evidence="4">The sequence shown here is derived from an EMBL/GenBank/DDBJ whole genome shotgun (WGS) entry which is preliminary data.</text>
</comment>
<dbReference type="PANTHER" id="PTHR30153">
    <property type="entry name" value="REPLICATIVE DNA HELICASE DNAB"/>
    <property type="match status" value="1"/>
</dbReference>
<dbReference type="AlphaFoldDB" id="A0AA35TQ68"/>
<dbReference type="PANTHER" id="PTHR30153:SF2">
    <property type="entry name" value="REPLICATIVE DNA HELICASE"/>
    <property type="match status" value="1"/>
</dbReference>
<keyword evidence="5" id="KW-1185">Reference proteome</keyword>
<dbReference type="GO" id="GO:0005829">
    <property type="term" value="C:cytosol"/>
    <property type="evidence" value="ECO:0007669"/>
    <property type="project" value="TreeGrafter"/>
</dbReference>
<evidence type="ECO:0000313" key="5">
    <source>
        <dbReference type="Proteomes" id="UP001174909"/>
    </source>
</evidence>
<dbReference type="GO" id="GO:0006260">
    <property type="term" value="P:DNA replication"/>
    <property type="evidence" value="ECO:0007669"/>
    <property type="project" value="UniProtKB-KW"/>
</dbReference>
<keyword evidence="4" id="KW-0378">Hydrolase</keyword>
<dbReference type="Gene3D" id="1.10.860.10">
    <property type="entry name" value="DNAb Helicase, Chain A"/>
    <property type="match status" value="1"/>
</dbReference>
<evidence type="ECO:0000313" key="4">
    <source>
        <dbReference type="EMBL" id="CAI8052124.1"/>
    </source>
</evidence>
<dbReference type="InterPro" id="IPR007693">
    <property type="entry name" value="DNA_helicase_DnaB-like_N"/>
</dbReference>
<keyword evidence="2" id="KW-0238">DNA-binding</keyword>
<dbReference type="EMBL" id="CASHTH010003986">
    <property type="protein sequence ID" value="CAI8052124.1"/>
    <property type="molecule type" value="Genomic_DNA"/>
</dbReference>
<evidence type="ECO:0000256" key="1">
    <source>
        <dbReference type="ARBA" id="ARBA00022705"/>
    </source>
</evidence>
<dbReference type="GO" id="GO:0003678">
    <property type="term" value="F:DNA helicase activity"/>
    <property type="evidence" value="ECO:0007669"/>
    <property type="project" value="InterPro"/>
</dbReference>
<name>A0AA35TQ68_GEOBA</name>
<dbReference type="InterPro" id="IPR016136">
    <property type="entry name" value="DNA_helicase_N/primase_C"/>
</dbReference>
<evidence type="ECO:0000259" key="3">
    <source>
        <dbReference type="Pfam" id="PF00772"/>
    </source>
</evidence>
<dbReference type="InterPro" id="IPR036185">
    <property type="entry name" value="DNA_heli_DnaB-like_N_sf"/>
</dbReference>
<dbReference type="Proteomes" id="UP001174909">
    <property type="component" value="Unassembled WGS sequence"/>
</dbReference>
<feature type="domain" description="DNA helicase DnaB-like N-terminal" evidence="3">
    <location>
        <begin position="2"/>
        <end position="73"/>
    </location>
</feature>
<reference evidence="4" key="1">
    <citation type="submission" date="2023-03" db="EMBL/GenBank/DDBJ databases">
        <authorList>
            <person name="Steffen K."/>
            <person name="Cardenas P."/>
        </authorList>
    </citation>
    <scope>NUCLEOTIDE SEQUENCE</scope>
</reference>